<proteinExistence type="predicted"/>
<gene>
    <name evidence="1" type="ORF">MRATA1EN22A_LOCUS30283</name>
</gene>
<organism evidence="1 2">
    <name type="scientific">Rangifer tarandus platyrhynchus</name>
    <name type="common">Svalbard reindeer</name>
    <dbReference type="NCBI Taxonomy" id="3082113"/>
    <lineage>
        <taxon>Eukaryota</taxon>
        <taxon>Metazoa</taxon>
        <taxon>Chordata</taxon>
        <taxon>Craniata</taxon>
        <taxon>Vertebrata</taxon>
        <taxon>Euteleostomi</taxon>
        <taxon>Mammalia</taxon>
        <taxon>Eutheria</taxon>
        <taxon>Laurasiatheria</taxon>
        <taxon>Artiodactyla</taxon>
        <taxon>Ruminantia</taxon>
        <taxon>Pecora</taxon>
        <taxon>Cervidae</taxon>
        <taxon>Odocoileinae</taxon>
        <taxon>Rangifer</taxon>
    </lineage>
</organism>
<protein>
    <submittedName>
        <fullName evidence="1">Uncharacterized protein</fullName>
    </submittedName>
</protein>
<reference evidence="1" key="1">
    <citation type="submission" date="2025-03" db="EMBL/GenBank/DDBJ databases">
        <authorList>
            <consortium name="ELIXIR-Norway"/>
            <consortium name="Elixir Norway"/>
        </authorList>
    </citation>
    <scope>NUCLEOTIDE SEQUENCE</scope>
</reference>
<evidence type="ECO:0000313" key="2">
    <source>
        <dbReference type="Proteomes" id="UP001162501"/>
    </source>
</evidence>
<dbReference type="EMBL" id="CATOBB020001175">
    <property type="protein sequence ID" value="CAM9237217.1"/>
    <property type="molecule type" value="Genomic_DNA"/>
</dbReference>
<comment type="caution">
    <text evidence="1">The sequence shown here is derived from an EMBL/GenBank/DDBJ whole genome shotgun (WGS) entry which is preliminary data.</text>
</comment>
<sequence length="109" mass="12625">MGIEKIKAYKNAIKLKSTTEIWVATTYQRRQSHFLCSAEFLMLAFLNNIEQSGPYDILVLLTITILSFDHLRMLHHPSLACPHKQMPIRISTLHKLIRLSKPKCTSRCM</sequence>
<dbReference type="Proteomes" id="UP001162501">
    <property type="component" value="Unassembled WGS sequence"/>
</dbReference>
<name>A0ACB1KIA3_RANTA</name>
<evidence type="ECO:0000313" key="1">
    <source>
        <dbReference type="EMBL" id="CAM9237217.1"/>
    </source>
</evidence>
<accession>A0ACB1KIA3</accession>